<name>A0AAV8SCY9_9ROSI</name>
<dbReference type="PANTHER" id="PTHR31415:SF4">
    <property type="entry name" value="NDR1_HIN1-LIKE PROTEIN 3"/>
    <property type="match status" value="1"/>
</dbReference>
<comment type="caution">
    <text evidence="5">The sequence shown here is derived from an EMBL/GenBank/DDBJ whole genome shotgun (WGS) entry which is preliminary data.</text>
</comment>
<evidence type="ECO:0000256" key="1">
    <source>
        <dbReference type="ARBA" id="ARBA00004370"/>
    </source>
</evidence>
<dbReference type="GO" id="GO:0005886">
    <property type="term" value="C:plasma membrane"/>
    <property type="evidence" value="ECO:0007669"/>
    <property type="project" value="TreeGrafter"/>
</dbReference>
<evidence type="ECO:0000256" key="4">
    <source>
        <dbReference type="SAM" id="Phobius"/>
    </source>
</evidence>
<sequence>MNFSNETPSSVLRPQALEVSSDATPNTTAPNNNNNNGSRCVSQLTIAIVMWFLILMLVFVIAWVVINPHSPTLRLNSLSISNITLSNSQFVANYEAAFVVYNVNKKVNFCVDELKVRVLYGKAVVSEDEECSERQTPVCVRKMSDEEMKPELGRDSVHSVKPRVFKDISDDWSKKLVNFNVKISLRVRYEYGIWPSKETRLEFSCMNLPVQFMSTKGTGKLMSGGKFCGV</sequence>
<dbReference type="GO" id="GO:0098542">
    <property type="term" value="P:defense response to other organism"/>
    <property type="evidence" value="ECO:0007669"/>
    <property type="project" value="InterPro"/>
</dbReference>
<dbReference type="Proteomes" id="UP001159364">
    <property type="component" value="Linkage Group LG11"/>
</dbReference>
<keyword evidence="6" id="KW-1185">Reference proteome</keyword>
<dbReference type="InterPro" id="IPR044839">
    <property type="entry name" value="NDR1-like"/>
</dbReference>
<feature type="compositionally biased region" description="Polar residues" evidence="3">
    <location>
        <begin position="1"/>
        <end position="12"/>
    </location>
</feature>
<comment type="subcellular location">
    <subcellularLocation>
        <location evidence="1">Membrane</location>
    </subcellularLocation>
</comment>
<keyword evidence="2 4" id="KW-0472">Membrane</keyword>
<protein>
    <recommendedName>
        <fullName evidence="7">Late embryogenesis abundant protein LEA-2 subgroup domain-containing protein</fullName>
    </recommendedName>
</protein>
<evidence type="ECO:0000313" key="6">
    <source>
        <dbReference type="Proteomes" id="UP001159364"/>
    </source>
</evidence>
<accession>A0AAV8SCY9</accession>
<organism evidence="5 6">
    <name type="scientific">Erythroxylum novogranatense</name>
    <dbReference type="NCBI Taxonomy" id="1862640"/>
    <lineage>
        <taxon>Eukaryota</taxon>
        <taxon>Viridiplantae</taxon>
        <taxon>Streptophyta</taxon>
        <taxon>Embryophyta</taxon>
        <taxon>Tracheophyta</taxon>
        <taxon>Spermatophyta</taxon>
        <taxon>Magnoliopsida</taxon>
        <taxon>eudicotyledons</taxon>
        <taxon>Gunneridae</taxon>
        <taxon>Pentapetalae</taxon>
        <taxon>rosids</taxon>
        <taxon>fabids</taxon>
        <taxon>Malpighiales</taxon>
        <taxon>Erythroxylaceae</taxon>
        <taxon>Erythroxylum</taxon>
    </lineage>
</organism>
<gene>
    <name evidence="5" type="ORF">K2173_013970</name>
</gene>
<keyword evidence="4" id="KW-0812">Transmembrane</keyword>
<keyword evidence="4" id="KW-1133">Transmembrane helix</keyword>
<evidence type="ECO:0000256" key="3">
    <source>
        <dbReference type="SAM" id="MobiDB-lite"/>
    </source>
</evidence>
<dbReference type="EMBL" id="JAIWQS010000011">
    <property type="protein sequence ID" value="KAJ8750055.1"/>
    <property type="molecule type" value="Genomic_DNA"/>
</dbReference>
<proteinExistence type="predicted"/>
<reference evidence="5 6" key="1">
    <citation type="submission" date="2021-09" db="EMBL/GenBank/DDBJ databases">
        <title>Genomic insights and catalytic innovation underlie evolution of tropane alkaloids biosynthesis.</title>
        <authorList>
            <person name="Wang Y.-J."/>
            <person name="Tian T."/>
            <person name="Huang J.-P."/>
            <person name="Huang S.-X."/>
        </authorList>
    </citation>
    <scope>NUCLEOTIDE SEQUENCE [LARGE SCALE GENOMIC DNA]</scope>
    <source>
        <strain evidence="5">KIB-2018</strain>
        <tissue evidence="5">Leaf</tissue>
    </source>
</reference>
<dbReference type="GO" id="GO:0009506">
    <property type="term" value="C:plasmodesma"/>
    <property type="evidence" value="ECO:0007669"/>
    <property type="project" value="TreeGrafter"/>
</dbReference>
<feature type="transmembrane region" description="Helical" evidence="4">
    <location>
        <begin position="44"/>
        <end position="66"/>
    </location>
</feature>
<feature type="region of interest" description="Disordered" evidence="3">
    <location>
        <begin position="1"/>
        <end position="35"/>
    </location>
</feature>
<evidence type="ECO:0008006" key="7">
    <source>
        <dbReference type="Google" id="ProtNLM"/>
    </source>
</evidence>
<evidence type="ECO:0000256" key="2">
    <source>
        <dbReference type="ARBA" id="ARBA00023136"/>
    </source>
</evidence>
<dbReference type="PANTHER" id="PTHR31415">
    <property type="entry name" value="OS05G0367900 PROTEIN"/>
    <property type="match status" value="1"/>
</dbReference>
<dbReference type="AlphaFoldDB" id="A0AAV8SCY9"/>
<feature type="compositionally biased region" description="Low complexity" evidence="3">
    <location>
        <begin position="23"/>
        <end position="35"/>
    </location>
</feature>
<evidence type="ECO:0000313" key="5">
    <source>
        <dbReference type="EMBL" id="KAJ8750055.1"/>
    </source>
</evidence>